<keyword evidence="6 9" id="KW-1133">Transmembrane helix</keyword>
<comment type="similarity">
    <text evidence="8">Belongs to the TRAP transporter small permease family.</text>
</comment>
<evidence type="ECO:0000256" key="6">
    <source>
        <dbReference type="ARBA" id="ARBA00022989"/>
    </source>
</evidence>
<dbReference type="Proteomes" id="UP000315711">
    <property type="component" value="Unassembled WGS sequence"/>
</dbReference>
<accession>A0A562QDH5</accession>
<name>A0A562QDH5_9BACI</name>
<feature type="transmembrane region" description="Helical" evidence="9">
    <location>
        <begin position="82"/>
        <end position="103"/>
    </location>
</feature>
<dbReference type="PANTHER" id="PTHR35011">
    <property type="entry name" value="2,3-DIKETO-L-GULONATE TRAP TRANSPORTER SMALL PERMEASE PROTEIN YIAM"/>
    <property type="match status" value="1"/>
</dbReference>
<sequence length="165" mass="18601">MKVLSKIENIFTAVFLLAGTGISLYSVFMRYVVGSSQSWATEIFTMLFVWAIFIGFSTALRDDSHIVIDVVYDRVGPGMKKVCEIVTLIVGTAFSAFFIWAGMDMVLTAYAQGIRTIDVGVPIWITYLIMPIAGVLLLIRFIEKAYRFFTNKVDLEKGDEAEWQQ</sequence>
<keyword evidence="2" id="KW-0813">Transport</keyword>
<feature type="transmembrane region" description="Helical" evidence="9">
    <location>
        <begin position="12"/>
        <end position="33"/>
    </location>
</feature>
<dbReference type="InterPro" id="IPR055348">
    <property type="entry name" value="DctQ"/>
</dbReference>
<comment type="caution">
    <text evidence="11">The sequence shown here is derived from an EMBL/GenBank/DDBJ whole genome shotgun (WGS) entry which is preliminary data.</text>
</comment>
<evidence type="ECO:0000256" key="3">
    <source>
        <dbReference type="ARBA" id="ARBA00022475"/>
    </source>
</evidence>
<evidence type="ECO:0000256" key="4">
    <source>
        <dbReference type="ARBA" id="ARBA00022519"/>
    </source>
</evidence>
<dbReference type="AlphaFoldDB" id="A0A562QDH5"/>
<protein>
    <submittedName>
        <fullName evidence="11">C4-dicarboxylate transporter DctQ subunit</fullName>
    </submittedName>
</protein>
<evidence type="ECO:0000256" key="5">
    <source>
        <dbReference type="ARBA" id="ARBA00022692"/>
    </source>
</evidence>
<evidence type="ECO:0000313" key="12">
    <source>
        <dbReference type="Proteomes" id="UP000315711"/>
    </source>
</evidence>
<gene>
    <name evidence="11" type="ORF">IQ10_02968</name>
</gene>
<dbReference type="EMBL" id="VLKZ01000008">
    <property type="protein sequence ID" value="TWI54743.1"/>
    <property type="molecule type" value="Genomic_DNA"/>
</dbReference>
<evidence type="ECO:0000256" key="2">
    <source>
        <dbReference type="ARBA" id="ARBA00022448"/>
    </source>
</evidence>
<feature type="transmembrane region" description="Helical" evidence="9">
    <location>
        <begin position="123"/>
        <end position="142"/>
    </location>
</feature>
<keyword evidence="12" id="KW-1185">Reference proteome</keyword>
<feature type="transmembrane region" description="Helical" evidence="9">
    <location>
        <begin position="39"/>
        <end position="61"/>
    </location>
</feature>
<dbReference type="InterPro" id="IPR007387">
    <property type="entry name" value="TRAP_DctQ"/>
</dbReference>
<dbReference type="GO" id="GO:0022857">
    <property type="term" value="F:transmembrane transporter activity"/>
    <property type="evidence" value="ECO:0007669"/>
    <property type="project" value="TreeGrafter"/>
</dbReference>
<evidence type="ECO:0000256" key="8">
    <source>
        <dbReference type="ARBA" id="ARBA00038436"/>
    </source>
</evidence>
<feature type="domain" description="Tripartite ATP-independent periplasmic transporters DctQ component" evidence="10">
    <location>
        <begin position="21"/>
        <end position="149"/>
    </location>
</feature>
<evidence type="ECO:0000259" key="10">
    <source>
        <dbReference type="Pfam" id="PF04290"/>
    </source>
</evidence>
<comment type="subcellular location">
    <subcellularLocation>
        <location evidence="1">Cell inner membrane</location>
        <topology evidence="1">Multi-pass membrane protein</topology>
    </subcellularLocation>
</comment>
<dbReference type="PANTHER" id="PTHR35011:SF2">
    <property type="entry name" value="2,3-DIKETO-L-GULONATE TRAP TRANSPORTER SMALL PERMEASE PROTEIN YIAM"/>
    <property type="match status" value="1"/>
</dbReference>
<proteinExistence type="inferred from homology"/>
<dbReference type="Pfam" id="PF04290">
    <property type="entry name" value="DctQ"/>
    <property type="match status" value="1"/>
</dbReference>
<keyword evidence="7 9" id="KW-0472">Membrane</keyword>
<dbReference type="RefSeq" id="WP_144451206.1">
    <property type="nucleotide sequence ID" value="NZ_VLKZ01000008.1"/>
</dbReference>
<evidence type="ECO:0000256" key="7">
    <source>
        <dbReference type="ARBA" id="ARBA00023136"/>
    </source>
</evidence>
<dbReference type="GO" id="GO:0015740">
    <property type="term" value="P:C4-dicarboxylate transport"/>
    <property type="evidence" value="ECO:0007669"/>
    <property type="project" value="TreeGrafter"/>
</dbReference>
<dbReference type="GO" id="GO:0005886">
    <property type="term" value="C:plasma membrane"/>
    <property type="evidence" value="ECO:0007669"/>
    <property type="project" value="UniProtKB-SubCell"/>
</dbReference>
<dbReference type="OrthoDB" id="9815614at2"/>
<organism evidence="11 12">
    <name type="scientific">Halalkalibacter nanhaiisediminis</name>
    <dbReference type="NCBI Taxonomy" id="688079"/>
    <lineage>
        <taxon>Bacteria</taxon>
        <taxon>Bacillati</taxon>
        <taxon>Bacillota</taxon>
        <taxon>Bacilli</taxon>
        <taxon>Bacillales</taxon>
        <taxon>Bacillaceae</taxon>
        <taxon>Halalkalibacter</taxon>
    </lineage>
</organism>
<keyword evidence="4" id="KW-0997">Cell inner membrane</keyword>
<keyword evidence="3" id="KW-1003">Cell membrane</keyword>
<keyword evidence="5 9" id="KW-0812">Transmembrane</keyword>
<evidence type="ECO:0000256" key="9">
    <source>
        <dbReference type="SAM" id="Phobius"/>
    </source>
</evidence>
<reference evidence="11 12" key="1">
    <citation type="journal article" date="2015" name="Stand. Genomic Sci.">
        <title>Genomic Encyclopedia of Bacterial and Archaeal Type Strains, Phase III: the genomes of soil and plant-associated and newly described type strains.</title>
        <authorList>
            <person name="Whitman W.B."/>
            <person name="Woyke T."/>
            <person name="Klenk H.P."/>
            <person name="Zhou Y."/>
            <person name="Lilburn T.G."/>
            <person name="Beck B.J."/>
            <person name="De Vos P."/>
            <person name="Vandamme P."/>
            <person name="Eisen J.A."/>
            <person name="Garrity G."/>
            <person name="Hugenholtz P."/>
            <person name="Kyrpides N.C."/>
        </authorList>
    </citation>
    <scope>NUCLEOTIDE SEQUENCE [LARGE SCALE GENOMIC DNA]</scope>
    <source>
        <strain evidence="11 12">CGMCC 1.10116</strain>
    </source>
</reference>
<evidence type="ECO:0000256" key="1">
    <source>
        <dbReference type="ARBA" id="ARBA00004429"/>
    </source>
</evidence>
<evidence type="ECO:0000313" key="11">
    <source>
        <dbReference type="EMBL" id="TWI54743.1"/>
    </source>
</evidence>